<gene>
    <name evidence="3" type="ordered locus">Pyrfu_0603</name>
</gene>
<dbReference type="EMBL" id="CP002838">
    <property type="protein sequence ID" value="AEM38472.1"/>
    <property type="molecule type" value="Genomic_DNA"/>
</dbReference>
<dbReference type="Pfam" id="PF04434">
    <property type="entry name" value="SWIM"/>
    <property type="match status" value="1"/>
</dbReference>
<evidence type="ECO:0000259" key="2">
    <source>
        <dbReference type="PROSITE" id="PS50966"/>
    </source>
</evidence>
<keyword evidence="1" id="KW-0479">Metal-binding</keyword>
<keyword evidence="1" id="KW-0862">Zinc</keyword>
<evidence type="ECO:0000256" key="1">
    <source>
        <dbReference type="PROSITE-ProRule" id="PRU00325"/>
    </source>
</evidence>
<dbReference type="STRING" id="694429.Pyrfu_0603"/>
<dbReference type="InterPro" id="IPR007527">
    <property type="entry name" value="Znf_SWIM"/>
</dbReference>
<keyword evidence="1" id="KW-0863">Zinc-finger</keyword>
<dbReference type="GO" id="GO:0008270">
    <property type="term" value="F:zinc ion binding"/>
    <property type="evidence" value="ECO:0007669"/>
    <property type="project" value="UniProtKB-KW"/>
</dbReference>
<dbReference type="OrthoDB" id="31559at2157"/>
<dbReference type="PROSITE" id="PS50966">
    <property type="entry name" value="ZF_SWIM"/>
    <property type="match status" value="1"/>
</dbReference>
<dbReference type="HOGENOM" id="CLU_1821087_0_0_2"/>
<dbReference type="RefSeq" id="WP_014026149.1">
    <property type="nucleotide sequence ID" value="NC_015931.1"/>
</dbReference>
<organism evidence="3 4">
    <name type="scientific">Pyrolobus fumarii (strain DSM 11204 / 1A)</name>
    <dbReference type="NCBI Taxonomy" id="694429"/>
    <lineage>
        <taxon>Archaea</taxon>
        <taxon>Thermoproteota</taxon>
        <taxon>Thermoprotei</taxon>
        <taxon>Desulfurococcales</taxon>
        <taxon>Pyrodictiaceae</taxon>
        <taxon>Pyrolobus</taxon>
    </lineage>
</organism>
<keyword evidence="4" id="KW-1185">Reference proteome</keyword>
<dbReference type="eggNOG" id="arCOG01120">
    <property type="taxonomic scope" value="Archaea"/>
</dbReference>
<reference evidence="3 4" key="1">
    <citation type="journal article" date="2011" name="Stand. Genomic Sci.">
        <title>Complete genome sequence of the hyperthermophilic chemolithoautotroph Pyrolobus fumarii type strain (1A).</title>
        <authorList>
            <person name="Anderson I."/>
            <person name="Goker M."/>
            <person name="Nolan M."/>
            <person name="Lucas S."/>
            <person name="Hammon N."/>
            <person name="Deshpande S."/>
            <person name="Cheng J.F."/>
            <person name="Tapia R."/>
            <person name="Han C."/>
            <person name="Goodwin L."/>
            <person name="Pitluck S."/>
            <person name="Huntemann M."/>
            <person name="Liolios K."/>
            <person name="Ivanova N."/>
            <person name="Pagani I."/>
            <person name="Mavromatis K."/>
            <person name="Ovchinikova G."/>
            <person name="Pati A."/>
            <person name="Chen A."/>
            <person name="Palaniappan K."/>
            <person name="Land M."/>
            <person name="Hauser L."/>
            <person name="Brambilla E.M."/>
            <person name="Huber H."/>
            <person name="Yasawong M."/>
            <person name="Rohde M."/>
            <person name="Spring S."/>
            <person name="Abt B."/>
            <person name="Sikorski J."/>
            <person name="Wirth R."/>
            <person name="Detter J.C."/>
            <person name="Woyke T."/>
            <person name="Bristow J."/>
            <person name="Eisen J.A."/>
            <person name="Markowitz V."/>
            <person name="Hugenholtz P."/>
            <person name="Kyrpides N.C."/>
            <person name="Klenk H.P."/>
            <person name="Lapidus A."/>
        </authorList>
    </citation>
    <scope>NUCLEOTIDE SEQUENCE [LARGE SCALE GENOMIC DNA]</scope>
    <source>
        <strain evidence="4">DSM 11204 / 1A</strain>
    </source>
</reference>
<dbReference type="Proteomes" id="UP000001037">
    <property type="component" value="Chromosome"/>
</dbReference>
<proteinExistence type="predicted"/>
<dbReference type="GeneID" id="32176509"/>
<dbReference type="InParanoid" id="G0EH22"/>
<evidence type="ECO:0000313" key="4">
    <source>
        <dbReference type="Proteomes" id="UP000001037"/>
    </source>
</evidence>
<protein>
    <recommendedName>
        <fullName evidence="2">SWIM-type domain-containing protein</fullName>
    </recommendedName>
</protein>
<evidence type="ECO:0000313" key="3">
    <source>
        <dbReference type="EMBL" id="AEM38472.1"/>
    </source>
</evidence>
<name>G0EH22_PYRF1</name>
<dbReference type="KEGG" id="pfm:Pyrfu_0603"/>
<feature type="domain" description="SWIM-type" evidence="2">
    <location>
        <begin position="36"/>
        <end position="73"/>
    </location>
</feature>
<dbReference type="AlphaFoldDB" id="G0EH22"/>
<sequence>MKRPPSEAVAAAREGRVYLLDDHLDLWLVRGKHGDYVVVRGLYCSCPWFQARVLPGLSDRLCYHIVAVELVARGIEGRAKRLRGLNLDVENVVLEAVLDGFSRSLRLAESRAAVGSSRDQQASLQSRIASRWSLQQSYPQA</sequence>
<accession>G0EH22</accession>